<proteinExistence type="predicted"/>
<dbReference type="GO" id="GO:0003676">
    <property type="term" value="F:nucleic acid binding"/>
    <property type="evidence" value="ECO:0007669"/>
    <property type="project" value="InterPro"/>
</dbReference>
<dbReference type="InterPro" id="IPR011856">
    <property type="entry name" value="tRNA_endonuc-like_dom_sf"/>
</dbReference>
<comment type="caution">
    <text evidence="2">The sequence shown here is derived from an EMBL/GenBank/DDBJ whole genome shotgun (WGS) entry which is preliminary data.</text>
</comment>
<reference evidence="3" key="1">
    <citation type="submission" date="2017-09" db="EMBL/GenBank/DDBJ databases">
        <title>Depth-based differentiation of microbial function through sediment-hosted aquifers and enrichment of novel symbionts in the deep terrestrial subsurface.</title>
        <authorList>
            <person name="Probst A.J."/>
            <person name="Ladd B."/>
            <person name="Jarett J.K."/>
            <person name="Geller-Mcgrath D.E."/>
            <person name="Sieber C.M.K."/>
            <person name="Emerson J.B."/>
            <person name="Anantharaman K."/>
            <person name="Thomas B.C."/>
            <person name="Malmstrom R."/>
            <person name="Stieglmeier M."/>
            <person name="Klingl A."/>
            <person name="Woyke T."/>
            <person name="Ryan C.M."/>
            <person name="Banfield J.F."/>
        </authorList>
    </citation>
    <scope>NUCLEOTIDE SEQUENCE [LARGE SCALE GENOMIC DNA]</scope>
</reference>
<sequence>MSYHILLSTKENFEICIKKGVYGAIKSSSDKVNAEVISCTLGVKPGDFVFIYVKNVGIYGLWRINSIPFYDEEKVWLDSDQKYPFRFCFEPIIRKFKKPVALSDILDLRDKGKIWTFDLGSLTRKNQYTVTTNEGKEIIRLLLRNNPIFIPAEKIKSPYKPQKPESIPLSLECDNRGRIKYEGFLNAWFMQSFSENKLKNLIGDYKDFINYVPTSFNKVMDLFLTHVTPIDSVEILHKFTCIELKTDIVTEENLKQIIRYENWLIRKLADGDSEMVQSILVGFSFDEAVLNYREKRKSIEEKPVRLIKYKVDRDENDISLTEI</sequence>
<dbReference type="Gene3D" id="3.10.590.10">
    <property type="entry name" value="ph1033 like domains"/>
    <property type="match status" value="1"/>
</dbReference>
<dbReference type="SUPFAM" id="SSF88697">
    <property type="entry name" value="PUA domain-like"/>
    <property type="match status" value="1"/>
</dbReference>
<gene>
    <name evidence="2" type="ORF">COY73_00955</name>
</gene>
<feature type="domain" description="EVE" evidence="1">
    <location>
        <begin position="43"/>
        <end position="140"/>
    </location>
</feature>
<evidence type="ECO:0000313" key="2">
    <source>
        <dbReference type="EMBL" id="PIY89456.1"/>
    </source>
</evidence>
<accession>A0A2M7R7G0</accession>
<dbReference type="InterPro" id="IPR002740">
    <property type="entry name" value="EVE_domain"/>
</dbReference>
<dbReference type="EMBL" id="PFLW01000024">
    <property type="protein sequence ID" value="PIY89456.1"/>
    <property type="molecule type" value="Genomic_DNA"/>
</dbReference>
<dbReference type="AlphaFoldDB" id="A0A2M7R7G0"/>
<protein>
    <recommendedName>
        <fullName evidence="1">EVE domain-containing protein</fullName>
    </recommendedName>
</protein>
<dbReference type="Gene3D" id="3.40.1350.10">
    <property type="match status" value="1"/>
</dbReference>
<dbReference type="Pfam" id="PF01878">
    <property type="entry name" value="EVE"/>
    <property type="match status" value="1"/>
</dbReference>
<evidence type="ECO:0000259" key="1">
    <source>
        <dbReference type="Pfam" id="PF01878"/>
    </source>
</evidence>
<name>A0A2M7R7G0_9BACT</name>
<dbReference type="InterPro" id="IPR015947">
    <property type="entry name" value="PUA-like_sf"/>
</dbReference>
<evidence type="ECO:0000313" key="3">
    <source>
        <dbReference type="Proteomes" id="UP000230767"/>
    </source>
</evidence>
<dbReference type="Proteomes" id="UP000230767">
    <property type="component" value="Unassembled WGS sequence"/>
</dbReference>
<organism evidence="2 3">
    <name type="scientific">Candidatus Nealsonbacteria bacterium CG_4_10_14_0_8_um_filter_37_14</name>
    <dbReference type="NCBI Taxonomy" id="1974684"/>
    <lineage>
        <taxon>Bacteria</taxon>
        <taxon>Candidatus Nealsoniibacteriota</taxon>
    </lineage>
</organism>